<dbReference type="Proteomes" id="UP001497382">
    <property type="component" value="Unassembled WGS sequence"/>
</dbReference>
<reference evidence="1 2" key="1">
    <citation type="submission" date="2024-04" db="EMBL/GenBank/DDBJ databases">
        <authorList>
            <person name="Rising A."/>
            <person name="Reimegard J."/>
            <person name="Sonavane S."/>
            <person name="Akerstrom W."/>
            <person name="Nylinder S."/>
            <person name="Hedman E."/>
            <person name="Kallberg Y."/>
        </authorList>
    </citation>
    <scope>NUCLEOTIDE SEQUENCE [LARGE SCALE GENOMIC DNA]</scope>
</reference>
<organism evidence="1 2">
    <name type="scientific">Larinioides sclopetarius</name>
    <dbReference type="NCBI Taxonomy" id="280406"/>
    <lineage>
        <taxon>Eukaryota</taxon>
        <taxon>Metazoa</taxon>
        <taxon>Ecdysozoa</taxon>
        <taxon>Arthropoda</taxon>
        <taxon>Chelicerata</taxon>
        <taxon>Arachnida</taxon>
        <taxon>Araneae</taxon>
        <taxon>Araneomorphae</taxon>
        <taxon>Entelegynae</taxon>
        <taxon>Araneoidea</taxon>
        <taxon>Araneidae</taxon>
        <taxon>Larinioides</taxon>
    </lineage>
</organism>
<dbReference type="AlphaFoldDB" id="A0AAV1ZAL9"/>
<sequence length="63" mass="7564">MPKNITRYKYKCLGLMCTVIVRHDKWIENCRKKHVFKFRNNIDINVKQKCVEAINGSHPVEKF</sequence>
<evidence type="ECO:0000313" key="1">
    <source>
        <dbReference type="EMBL" id="CAL1267243.1"/>
    </source>
</evidence>
<accession>A0AAV1ZAL9</accession>
<protein>
    <submittedName>
        <fullName evidence="1">Uncharacterized protein</fullName>
    </submittedName>
</protein>
<name>A0AAV1ZAL9_9ARAC</name>
<keyword evidence="2" id="KW-1185">Reference proteome</keyword>
<gene>
    <name evidence="1" type="ORF">LARSCL_LOCUS3551</name>
</gene>
<evidence type="ECO:0000313" key="2">
    <source>
        <dbReference type="Proteomes" id="UP001497382"/>
    </source>
</evidence>
<proteinExistence type="predicted"/>
<dbReference type="EMBL" id="CAXIEN010000027">
    <property type="protein sequence ID" value="CAL1267243.1"/>
    <property type="molecule type" value="Genomic_DNA"/>
</dbReference>
<comment type="caution">
    <text evidence="1">The sequence shown here is derived from an EMBL/GenBank/DDBJ whole genome shotgun (WGS) entry which is preliminary data.</text>
</comment>